<dbReference type="Pfam" id="PF13873">
    <property type="entry name" value="Myb_DNA-bind_5"/>
    <property type="match status" value="1"/>
</dbReference>
<gene>
    <name evidence="12" type="primary">APAF1_4</name>
    <name evidence="9" type="synonym">APAF1_0</name>
    <name evidence="10" type="synonym">APAF1_1</name>
    <name evidence="11" type="synonym">APAF1_3</name>
    <name evidence="10" type="ORF">CM83_58582</name>
    <name evidence="9" type="ORF">CM83_58587</name>
    <name evidence="12" type="ORF">CM83_58593</name>
    <name evidence="11" type="ORF">CM83_58596</name>
</gene>
<evidence type="ECO:0000259" key="8">
    <source>
        <dbReference type="Pfam" id="PF13873"/>
    </source>
</evidence>
<evidence type="ECO:0000256" key="2">
    <source>
        <dbReference type="ARBA" id="ARBA00016807"/>
    </source>
</evidence>
<feature type="region of interest" description="Disordered" evidence="7">
    <location>
        <begin position="1"/>
        <end position="32"/>
    </location>
</feature>
<reference evidence="12" key="1">
    <citation type="journal article" date="2014" name="PLoS ONE">
        <title>Transcriptome-Based Identification of ABC Transporters in the Western Tarnished Plant Bug Lygus hesperus.</title>
        <authorList>
            <person name="Hull J.J."/>
            <person name="Chaney K."/>
            <person name="Geib S.M."/>
            <person name="Fabrick J.A."/>
            <person name="Brent C.S."/>
            <person name="Walsh D."/>
            <person name="Lavine L.C."/>
        </authorList>
    </citation>
    <scope>NUCLEOTIDE SEQUENCE</scope>
</reference>
<dbReference type="InterPro" id="IPR028002">
    <property type="entry name" value="Myb_DNA-bind_5"/>
</dbReference>
<comment type="function">
    <text evidence="5">Involved in transvection phenomena (= synapsis-dependent gene expression), where the synaptic pairing of chromosomes carrying genes with which zeste interacts influences the expression of these genes. Zeste binds to DNA and stimulates transcription from a nearby promoter.</text>
</comment>
<feature type="domain" description="Myb/SANT-like DNA-binding" evidence="8">
    <location>
        <begin position="594"/>
        <end position="666"/>
    </location>
</feature>
<keyword evidence="12" id="KW-0645">Protease</keyword>
<dbReference type="SUPFAM" id="SSF111469">
    <property type="entry name" value="Geminin coiled-coil domain"/>
    <property type="match status" value="1"/>
</dbReference>
<keyword evidence="6" id="KW-0175">Coiled coil</keyword>
<keyword evidence="3" id="KW-0805">Transcription regulation</keyword>
<proteinExistence type="predicted"/>
<reference evidence="12" key="2">
    <citation type="submission" date="2014-07" db="EMBL/GenBank/DDBJ databases">
        <authorList>
            <person name="Hull J."/>
        </authorList>
    </citation>
    <scope>NUCLEOTIDE SEQUENCE</scope>
</reference>
<evidence type="ECO:0000256" key="7">
    <source>
        <dbReference type="SAM" id="MobiDB-lite"/>
    </source>
</evidence>
<evidence type="ECO:0000313" key="11">
    <source>
        <dbReference type="EMBL" id="JAG06026.1"/>
    </source>
</evidence>
<dbReference type="EMBL" id="GBHO01043688">
    <property type="protein sequence ID" value="JAF99915.1"/>
    <property type="molecule type" value="Transcribed_RNA"/>
</dbReference>
<evidence type="ECO:0000256" key="3">
    <source>
        <dbReference type="ARBA" id="ARBA00023015"/>
    </source>
</evidence>
<evidence type="ECO:0000256" key="1">
    <source>
        <dbReference type="ARBA" id="ARBA00011764"/>
    </source>
</evidence>
<dbReference type="GO" id="GO:0008233">
    <property type="term" value="F:peptidase activity"/>
    <property type="evidence" value="ECO:0007669"/>
    <property type="project" value="UniProtKB-KW"/>
</dbReference>
<comment type="subunit">
    <text evidence="1">Self-associates forming complexes of several hundred monomers.</text>
</comment>
<keyword evidence="12" id="KW-0378">Hydrolase</keyword>
<name>A0A0A9WC62_LYGHE</name>
<evidence type="ECO:0000256" key="5">
    <source>
        <dbReference type="ARBA" id="ARBA00025466"/>
    </source>
</evidence>
<dbReference type="GO" id="GO:0006508">
    <property type="term" value="P:proteolysis"/>
    <property type="evidence" value="ECO:0007669"/>
    <property type="project" value="UniProtKB-KW"/>
</dbReference>
<dbReference type="EMBL" id="GBHO01037581">
    <property type="protein sequence ID" value="JAG06023.1"/>
    <property type="molecule type" value="Transcribed_RNA"/>
</dbReference>
<dbReference type="EMBL" id="GBHO01037578">
    <property type="protein sequence ID" value="JAG06026.1"/>
    <property type="molecule type" value="Transcribed_RNA"/>
</dbReference>
<organism evidence="12">
    <name type="scientific">Lygus hesperus</name>
    <name type="common">Western plant bug</name>
    <dbReference type="NCBI Taxonomy" id="30085"/>
    <lineage>
        <taxon>Eukaryota</taxon>
        <taxon>Metazoa</taxon>
        <taxon>Ecdysozoa</taxon>
        <taxon>Arthropoda</taxon>
        <taxon>Hexapoda</taxon>
        <taxon>Insecta</taxon>
        <taxon>Pterygota</taxon>
        <taxon>Neoptera</taxon>
        <taxon>Paraneoptera</taxon>
        <taxon>Hemiptera</taxon>
        <taxon>Heteroptera</taxon>
        <taxon>Panheteroptera</taxon>
        <taxon>Cimicomorpha</taxon>
        <taxon>Miridae</taxon>
        <taxon>Mirini</taxon>
        <taxon>Lygus</taxon>
    </lineage>
</organism>
<accession>A0A0A9WC62</accession>
<feature type="coiled-coil region" evidence="6">
    <location>
        <begin position="659"/>
        <end position="686"/>
    </location>
</feature>
<evidence type="ECO:0000256" key="6">
    <source>
        <dbReference type="SAM" id="Coils"/>
    </source>
</evidence>
<evidence type="ECO:0000256" key="4">
    <source>
        <dbReference type="ARBA" id="ARBA00023163"/>
    </source>
</evidence>
<feature type="non-terminal residue" evidence="12">
    <location>
        <position position="1"/>
    </location>
</feature>
<evidence type="ECO:0000313" key="12">
    <source>
        <dbReference type="EMBL" id="JAG06027.1"/>
    </source>
</evidence>
<evidence type="ECO:0000313" key="9">
    <source>
        <dbReference type="EMBL" id="JAF99915.1"/>
    </source>
</evidence>
<dbReference type="AlphaFoldDB" id="A0A0A9WC62"/>
<keyword evidence="4" id="KW-0804">Transcription</keyword>
<sequence length="759" mass="86207">QLHQPKATLEHSLNVSNLVGDSTTNQSWRGRRMRKEQKDALIDFLERNKEILRDSDGPKGRAYKEMWDNLANLLNSLPGPQNSVTKWRQGLSCLKSIARRKQNVADGKAIRTKNKFRYNTITTFEKRLLALEKYVNEPDVNTGTDKSSLAIHEGPDTFDIFVKSEVDDGDCTVYDIGDSIKEEGTQHGENEKPVGNDQRQTFSVADETNEHQMKHFNESTEQSPNSSTQASRFGFWRRIGEEQESALFDYLEKHRELCLEVNAADRDMVALRNMWADLTNLLNSLPGPEYSTNEWQQCLASYKSVAHRKRRMAGAQMTAARSSSTDFISYPLTSFEERLLALCGYFSEPGGSDESSPAKVIRDSSAEVGKSEVGVASSSVAWDQVGTRDPVEEQYVETTKTSGSSTEQKNSGTIEKFAQKKHPVAINTSQLIMADDSNEFLTLDQAEAMIEFMKANPSCDLYKWDEDRTNPKLVPFWVYLCNKLNKLGPRKDPDGWKKCWCLLKDSTNKKSLLGKELSSFEVQILKFAKSKPVFMVKEDRKDVFMMKEIVRKTLPGDVEVSVVERELGSDDKEDISLENQQESLLLKRGKYIRKRMTNQQKSTIVEFMLRNPLAQNYKGGSTPGKKKYRALWEELTEQLNSLGTQKSSLEWRRAWTDLKSNVMKKIEKGTEELTKLETEIRRMKCSEEDVAASIVSGRITTPNSKDNSMITVNMKDLQNALNHSINEAGGSGIIFTFDSNEQSEVKTEEMSESNNFRLH</sequence>
<protein>
    <recommendedName>
        <fullName evidence="2">Regulatory protein zeste</fullName>
    </recommendedName>
</protein>
<evidence type="ECO:0000313" key="10">
    <source>
        <dbReference type="EMBL" id="JAG06023.1"/>
    </source>
</evidence>
<dbReference type="EMBL" id="GBHO01037577">
    <property type="protein sequence ID" value="JAG06027.1"/>
    <property type="molecule type" value="Transcribed_RNA"/>
</dbReference>
<feature type="compositionally biased region" description="Polar residues" evidence="7">
    <location>
        <begin position="11"/>
        <end position="28"/>
    </location>
</feature>